<evidence type="ECO:0000313" key="1">
    <source>
        <dbReference type="EMBL" id="CAB4138642.1"/>
    </source>
</evidence>
<reference evidence="1" key="1">
    <citation type="submission" date="2020-04" db="EMBL/GenBank/DDBJ databases">
        <authorList>
            <person name="Chiriac C."/>
            <person name="Salcher M."/>
            <person name="Ghai R."/>
            <person name="Kavagutti S V."/>
        </authorList>
    </citation>
    <scope>NUCLEOTIDE SEQUENCE</scope>
</reference>
<gene>
    <name evidence="1" type="ORF">UFOVP331_202</name>
</gene>
<sequence>MIIENKRKIDIEENIYYSTYCKNPIYITLNDEEKNEYVSIVRNILNQPKSLNFGKTIYTGSLSNIPRFKLKEFIINNKLKRTSRQEQCDTIIVDKDVFEQVLNMLYKMKKRNIIFPEANDKKTIDFLNYLNKTYFKSYNSNHLFAKQTPSNSLFVINDNYKINDKIVKNYTESNDVQSLYYEHIYRDKNLVKSFLLLDFLKAHPNINVVFDEHVLELLNEDGIDLDDDYVDVLESMFKSNQSDNIKLAVEMLSNVNLKKNSLTIALLLNRYQDKFNHGSGITPSSMSSFKTIDKYYKSQGILWKTDWRVFSNGLYKKYFSVPEHKSIVEKFILSNINETLLNGTYKCNFKIDSFSLAPQK</sequence>
<accession>A0A6J5LXR8</accession>
<dbReference type="EMBL" id="LR796345">
    <property type="protein sequence ID" value="CAB4138642.1"/>
    <property type="molecule type" value="Genomic_DNA"/>
</dbReference>
<name>A0A6J5LXR8_9CAUD</name>
<organism evidence="1">
    <name type="scientific">uncultured Caudovirales phage</name>
    <dbReference type="NCBI Taxonomy" id="2100421"/>
    <lineage>
        <taxon>Viruses</taxon>
        <taxon>Duplodnaviria</taxon>
        <taxon>Heunggongvirae</taxon>
        <taxon>Uroviricota</taxon>
        <taxon>Caudoviricetes</taxon>
        <taxon>Peduoviridae</taxon>
        <taxon>Maltschvirus</taxon>
        <taxon>Maltschvirus maltsch</taxon>
    </lineage>
</organism>
<protein>
    <submittedName>
        <fullName evidence="1">Uncharacterized protein</fullName>
    </submittedName>
</protein>
<proteinExistence type="predicted"/>